<protein>
    <submittedName>
        <fullName evidence="3">PAP2 superfamily protein</fullName>
    </submittedName>
</protein>
<accession>W7YCM0</accession>
<evidence type="ECO:0000259" key="2">
    <source>
        <dbReference type="Pfam" id="PF01569"/>
    </source>
</evidence>
<reference evidence="3 4" key="1">
    <citation type="journal article" date="2014" name="Genome Announc.">
        <title>Draft Genome Sequence of Cytophaga fermentans JCM 21142T, a Facultative Anaerobe Isolated from Marine Mud.</title>
        <authorList>
            <person name="Starns D."/>
            <person name="Oshima K."/>
            <person name="Suda W."/>
            <person name="Iino T."/>
            <person name="Yuki M."/>
            <person name="Inoue J."/>
            <person name="Kitamura K."/>
            <person name="Iida T."/>
            <person name="Darby A."/>
            <person name="Hattori M."/>
            <person name="Ohkuma M."/>
        </authorList>
    </citation>
    <scope>NUCLEOTIDE SEQUENCE [LARGE SCALE GENOMIC DNA]</scope>
    <source>
        <strain evidence="3 4">JCM 21142</strain>
    </source>
</reference>
<dbReference type="EMBL" id="BAMD01000007">
    <property type="protein sequence ID" value="GAF02206.1"/>
    <property type="molecule type" value="Genomic_DNA"/>
</dbReference>
<gene>
    <name evidence="3" type="ORF">JCM21142_3834</name>
</gene>
<dbReference type="AlphaFoldDB" id="W7YCM0"/>
<feature type="transmembrane region" description="Helical" evidence="1">
    <location>
        <begin position="27"/>
        <end position="43"/>
    </location>
</feature>
<dbReference type="Gene3D" id="1.20.144.10">
    <property type="entry name" value="Phosphatidic acid phosphatase type 2/haloperoxidase"/>
    <property type="match status" value="1"/>
</dbReference>
<feature type="domain" description="Phosphatidic acid phosphatase type 2/haloperoxidase" evidence="2">
    <location>
        <begin position="3"/>
        <end position="46"/>
    </location>
</feature>
<comment type="caution">
    <text evidence="3">The sequence shown here is derived from an EMBL/GenBank/DDBJ whole genome shotgun (WGS) entry which is preliminary data.</text>
</comment>
<dbReference type="InterPro" id="IPR000326">
    <property type="entry name" value="PAP2/HPO"/>
</dbReference>
<sequence>MVLLWFLLLVGYYRVRAMKHFPSDVLVGTAIGATIGVLVPHFHRRKKESNFTWTPVAGSRMTGITARYTFK</sequence>
<dbReference type="Pfam" id="PF01569">
    <property type="entry name" value="PAP2"/>
    <property type="match status" value="1"/>
</dbReference>
<dbReference type="InterPro" id="IPR036938">
    <property type="entry name" value="PAP2/HPO_sf"/>
</dbReference>
<keyword evidence="1" id="KW-0472">Membrane</keyword>
<keyword evidence="1" id="KW-1133">Transmembrane helix</keyword>
<organism evidence="3 4">
    <name type="scientific">Saccharicrinis fermentans DSM 9555 = JCM 21142</name>
    <dbReference type="NCBI Taxonomy" id="869213"/>
    <lineage>
        <taxon>Bacteria</taxon>
        <taxon>Pseudomonadati</taxon>
        <taxon>Bacteroidota</taxon>
        <taxon>Bacteroidia</taxon>
        <taxon>Marinilabiliales</taxon>
        <taxon>Marinilabiliaceae</taxon>
        <taxon>Saccharicrinis</taxon>
    </lineage>
</organism>
<evidence type="ECO:0000313" key="4">
    <source>
        <dbReference type="Proteomes" id="UP000019402"/>
    </source>
</evidence>
<evidence type="ECO:0000313" key="3">
    <source>
        <dbReference type="EMBL" id="GAF02206.1"/>
    </source>
</evidence>
<evidence type="ECO:0000256" key="1">
    <source>
        <dbReference type="SAM" id="Phobius"/>
    </source>
</evidence>
<dbReference type="SUPFAM" id="SSF48317">
    <property type="entry name" value="Acid phosphatase/Vanadium-dependent haloperoxidase"/>
    <property type="match status" value="1"/>
</dbReference>
<keyword evidence="4" id="KW-1185">Reference proteome</keyword>
<proteinExistence type="predicted"/>
<dbReference type="Proteomes" id="UP000019402">
    <property type="component" value="Unassembled WGS sequence"/>
</dbReference>
<dbReference type="RefSeq" id="WP_235207998.1">
    <property type="nucleotide sequence ID" value="NZ_BAMD01000007.1"/>
</dbReference>
<name>W7YCM0_9BACT</name>
<keyword evidence="1" id="KW-0812">Transmembrane</keyword>